<name>A0A9W7Y2Q4_9FUNG</name>
<dbReference type="PANTHER" id="PTHR18763:SF0">
    <property type="entry name" value="WD REPEAT-CONTAINING PROTEIN 18"/>
    <property type="match status" value="1"/>
</dbReference>
<dbReference type="PROSITE" id="PS50082">
    <property type="entry name" value="WD_REPEATS_2"/>
    <property type="match status" value="1"/>
</dbReference>
<gene>
    <name evidence="5" type="primary">IPI3</name>
    <name evidence="5" type="ORF">LPJ53_002045</name>
</gene>
<dbReference type="GO" id="GO:0120330">
    <property type="term" value="C:rixosome complex"/>
    <property type="evidence" value="ECO:0007669"/>
    <property type="project" value="TreeGrafter"/>
</dbReference>
<dbReference type="SMART" id="SM00320">
    <property type="entry name" value="WD40"/>
    <property type="match status" value="4"/>
</dbReference>
<dbReference type="AlphaFoldDB" id="A0A9W7Y2Q4"/>
<evidence type="ECO:0000313" key="5">
    <source>
        <dbReference type="EMBL" id="KAJ1723605.1"/>
    </source>
</evidence>
<dbReference type="GO" id="GO:0006364">
    <property type="term" value="P:rRNA processing"/>
    <property type="evidence" value="ECO:0007669"/>
    <property type="project" value="TreeGrafter"/>
</dbReference>
<evidence type="ECO:0000313" key="6">
    <source>
        <dbReference type="Proteomes" id="UP001149813"/>
    </source>
</evidence>
<evidence type="ECO:0000256" key="1">
    <source>
        <dbReference type="ARBA" id="ARBA00010143"/>
    </source>
</evidence>
<reference evidence="5" key="1">
    <citation type="submission" date="2022-07" db="EMBL/GenBank/DDBJ databases">
        <title>Phylogenomic reconstructions and comparative analyses of Kickxellomycotina fungi.</title>
        <authorList>
            <person name="Reynolds N.K."/>
            <person name="Stajich J.E."/>
            <person name="Barry K."/>
            <person name="Grigoriev I.V."/>
            <person name="Crous P."/>
            <person name="Smith M.E."/>
        </authorList>
    </citation>
    <scope>NUCLEOTIDE SEQUENCE</scope>
    <source>
        <strain evidence="5">NBRC 32514</strain>
    </source>
</reference>
<dbReference type="PANTHER" id="PTHR18763">
    <property type="entry name" value="WD-REPEAT PROTEIN 18"/>
    <property type="match status" value="1"/>
</dbReference>
<dbReference type="InterPro" id="IPR036322">
    <property type="entry name" value="WD40_repeat_dom_sf"/>
</dbReference>
<dbReference type="Proteomes" id="UP001149813">
    <property type="component" value="Unassembled WGS sequence"/>
</dbReference>
<proteinExistence type="inferred from homology"/>
<comment type="similarity">
    <text evidence="1">Belongs to the WD repeat IPI3/WDR18 family.</text>
</comment>
<dbReference type="InterPro" id="IPR001680">
    <property type="entry name" value="WD40_rpt"/>
</dbReference>
<keyword evidence="6" id="KW-1185">Reference proteome</keyword>
<keyword evidence="2 4" id="KW-0853">WD repeat</keyword>
<evidence type="ECO:0000256" key="3">
    <source>
        <dbReference type="ARBA" id="ARBA00022737"/>
    </source>
</evidence>
<dbReference type="InterPro" id="IPR045227">
    <property type="entry name" value="WDR18/Ipi3/RID3"/>
</dbReference>
<dbReference type="SUPFAM" id="SSF50978">
    <property type="entry name" value="WD40 repeat-like"/>
    <property type="match status" value="1"/>
</dbReference>
<dbReference type="InterPro" id="IPR015943">
    <property type="entry name" value="WD40/YVTN_repeat-like_dom_sf"/>
</dbReference>
<dbReference type="GO" id="GO:0006261">
    <property type="term" value="P:DNA-templated DNA replication"/>
    <property type="evidence" value="ECO:0007669"/>
    <property type="project" value="TreeGrafter"/>
</dbReference>
<dbReference type="Gene3D" id="2.130.10.10">
    <property type="entry name" value="YVTN repeat-like/Quinoprotein amine dehydrogenase"/>
    <property type="match status" value="2"/>
</dbReference>
<sequence length="517" mass="53493">MFSELVAVGTKTGVQVFDLRRGTKVAAGTGVGVGGSQGFALTDTWVATVSDAKAMCHVHMLNRGDTGAKLAFPLPEEITCVHAIDGGRYLAMGARSGRLLVWAPASGRLLRSWDGHYGAVTALASSGGALVSGGEDAAVHVWVLSQALDADADAPPAPIATMADHTMPVTALHVGALPLLAGRGRVYSASRDHTCKQWRVRIEGSDDGDAEGEDGIGGSGGRVVLRGRTELLTTLLYPAAVRSIVVDVPETRVFAATAAGLFQTNLFRPVDGLSSGPALVALGGTSGSVVSDEHIAYPSAEADIACVALSLDGSLLASAAAAGGVVRVWDTASRQCLRTLSDKSLPAGVVQLATRLAPPQLGGPHATASAGLLRPAVLTETVIAPKLSEISFVPLQRVMQQRGQPAATAATAAATSAAAPGSSAFDAPVRARLGNTTEDVRAFEAALGCAGVYSETSRADAALVQMLRPADGSAEKQIAELVRQTERLQRHHARTRRLNDELYQGAVSEWLASRQKR</sequence>
<feature type="repeat" description="WD" evidence="4">
    <location>
        <begin position="113"/>
        <end position="142"/>
    </location>
</feature>
<dbReference type="EMBL" id="JANBOJ010000059">
    <property type="protein sequence ID" value="KAJ1723605.1"/>
    <property type="molecule type" value="Genomic_DNA"/>
</dbReference>
<evidence type="ECO:0000256" key="2">
    <source>
        <dbReference type="ARBA" id="ARBA00022574"/>
    </source>
</evidence>
<dbReference type="OrthoDB" id="245697at2759"/>
<dbReference type="Pfam" id="PF00400">
    <property type="entry name" value="WD40"/>
    <property type="match status" value="2"/>
</dbReference>
<dbReference type="GO" id="GO:0005656">
    <property type="term" value="C:nuclear pre-replicative complex"/>
    <property type="evidence" value="ECO:0007669"/>
    <property type="project" value="TreeGrafter"/>
</dbReference>
<organism evidence="5 6">
    <name type="scientific">Coemansia erecta</name>
    <dbReference type="NCBI Taxonomy" id="147472"/>
    <lineage>
        <taxon>Eukaryota</taxon>
        <taxon>Fungi</taxon>
        <taxon>Fungi incertae sedis</taxon>
        <taxon>Zoopagomycota</taxon>
        <taxon>Kickxellomycotina</taxon>
        <taxon>Kickxellomycetes</taxon>
        <taxon>Kickxellales</taxon>
        <taxon>Kickxellaceae</taxon>
        <taxon>Coemansia</taxon>
    </lineage>
</organism>
<evidence type="ECO:0000256" key="4">
    <source>
        <dbReference type="PROSITE-ProRule" id="PRU00221"/>
    </source>
</evidence>
<protein>
    <submittedName>
        <fullName evidence="5">Pre-rRNA-processing protein ipi3</fullName>
    </submittedName>
</protein>
<accession>A0A9W7Y2Q4</accession>
<comment type="caution">
    <text evidence="5">The sequence shown here is derived from an EMBL/GenBank/DDBJ whole genome shotgun (WGS) entry which is preliminary data.</text>
</comment>
<keyword evidence="3" id="KW-0677">Repeat</keyword>